<dbReference type="InterPro" id="IPR005288">
    <property type="entry name" value="NadB"/>
</dbReference>
<dbReference type="Gene3D" id="3.90.700.10">
    <property type="entry name" value="Succinate dehydrogenase/fumarate reductase flavoprotein, catalytic domain"/>
    <property type="match status" value="1"/>
</dbReference>
<evidence type="ECO:0000256" key="8">
    <source>
        <dbReference type="ARBA" id="ARBA00023002"/>
    </source>
</evidence>
<accession>A0A6J6J473</accession>
<dbReference type="InterPro" id="IPR015939">
    <property type="entry name" value="Fum_Rdtase/Succ_DH_flav-like_C"/>
</dbReference>
<reference evidence="11" key="1">
    <citation type="submission" date="2020-05" db="EMBL/GenBank/DDBJ databases">
        <authorList>
            <person name="Chiriac C."/>
            <person name="Salcher M."/>
            <person name="Ghai R."/>
            <person name="Kavagutti S V."/>
        </authorList>
    </citation>
    <scope>NUCLEOTIDE SEQUENCE</scope>
</reference>
<keyword evidence="6" id="KW-0662">Pyridine nucleotide biosynthesis</keyword>
<dbReference type="PANTHER" id="PTHR42716:SF2">
    <property type="entry name" value="L-ASPARTATE OXIDASE, CHLOROPLASTIC"/>
    <property type="match status" value="1"/>
</dbReference>
<dbReference type="Pfam" id="PF02910">
    <property type="entry name" value="Succ_DH_flav_C"/>
    <property type="match status" value="1"/>
</dbReference>
<dbReference type="EC" id="1.4.3.16" evidence="4"/>
<dbReference type="PANTHER" id="PTHR42716">
    <property type="entry name" value="L-ASPARTATE OXIDASE"/>
    <property type="match status" value="1"/>
</dbReference>
<comment type="pathway">
    <text evidence="2">Cofactor biosynthesis; NAD(+) biosynthesis; iminoaspartate from L-aspartate (oxidase route): step 1/1.</text>
</comment>
<evidence type="ECO:0000256" key="3">
    <source>
        <dbReference type="ARBA" id="ARBA00008562"/>
    </source>
</evidence>
<dbReference type="AlphaFoldDB" id="A0A6J6J473"/>
<comment type="similarity">
    <text evidence="3">Belongs to the FAD-dependent oxidoreductase 2 family. NadB subfamily.</text>
</comment>
<evidence type="ECO:0000259" key="9">
    <source>
        <dbReference type="Pfam" id="PF00890"/>
    </source>
</evidence>
<dbReference type="PRINTS" id="PR00368">
    <property type="entry name" value="FADPNR"/>
</dbReference>
<evidence type="ECO:0000256" key="6">
    <source>
        <dbReference type="ARBA" id="ARBA00022642"/>
    </source>
</evidence>
<feature type="domain" description="FAD-dependent oxidoreductase 2 FAD-binding" evidence="9">
    <location>
        <begin position="4"/>
        <end position="369"/>
    </location>
</feature>
<evidence type="ECO:0000259" key="10">
    <source>
        <dbReference type="Pfam" id="PF02910"/>
    </source>
</evidence>
<dbReference type="InterPro" id="IPR036188">
    <property type="entry name" value="FAD/NAD-bd_sf"/>
</dbReference>
<dbReference type="InterPro" id="IPR003953">
    <property type="entry name" value="FAD-dep_OxRdtase_2_FAD-bd"/>
</dbReference>
<feature type="domain" description="Fumarate reductase/succinate dehydrogenase flavoprotein-like C-terminal" evidence="10">
    <location>
        <begin position="426"/>
        <end position="503"/>
    </location>
</feature>
<dbReference type="EMBL" id="CAEZVN010000040">
    <property type="protein sequence ID" value="CAB4631640.1"/>
    <property type="molecule type" value="Genomic_DNA"/>
</dbReference>
<dbReference type="InterPro" id="IPR027477">
    <property type="entry name" value="Succ_DH/fumarate_Rdtase_cat_sf"/>
</dbReference>
<evidence type="ECO:0000256" key="5">
    <source>
        <dbReference type="ARBA" id="ARBA00022630"/>
    </source>
</evidence>
<evidence type="ECO:0000256" key="1">
    <source>
        <dbReference type="ARBA" id="ARBA00001974"/>
    </source>
</evidence>
<evidence type="ECO:0000256" key="2">
    <source>
        <dbReference type="ARBA" id="ARBA00004950"/>
    </source>
</evidence>
<dbReference type="Gene3D" id="1.20.58.100">
    <property type="entry name" value="Fumarate reductase/succinate dehydrogenase flavoprotein-like, C-terminal domain"/>
    <property type="match status" value="1"/>
</dbReference>
<dbReference type="InterPro" id="IPR037099">
    <property type="entry name" value="Fum_R/Succ_DH_flav-like_C_sf"/>
</dbReference>
<proteinExistence type="inferred from homology"/>
<gene>
    <name evidence="11" type="ORF">UFOPK2001_00555</name>
</gene>
<dbReference type="GO" id="GO:0008734">
    <property type="term" value="F:L-aspartate oxidase activity"/>
    <property type="evidence" value="ECO:0007669"/>
    <property type="project" value="UniProtKB-EC"/>
</dbReference>
<dbReference type="GO" id="GO:0034628">
    <property type="term" value="P:'de novo' NAD+ biosynthetic process from L-aspartate"/>
    <property type="evidence" value="ECO:0007669"/>
    <property type="project" value="TreeGrafter"/>
</dbReference>
<dbReference type="FunFam" id="3.90.700.10:FF:000002">
    <property type="entry name" value="L-aspartate oxidase"/>
    <property type="match status" value="1"/>
</dbReference>
<keyword evidence="7" id="KW-0274">FAD</keyword>
<dbReference type="NCBIfam" id="TIGR00551">
    <property type="entry name" value="nadB"/>
    <property type="match status" value="1"/>
</dbReference>
<dbReference type="Pfam" id="PF00890">
    <property type="entry name" value="FAD_binding_2"/>
    <property type="match status" value="1"/>
</dbReference>
<keyword evidence="8" id="KW-0560">Oxidoreductase</keyword>
<sequence>MKKLVVIGSGIAGLIAAVEGSRTHEVVLVTKSTLSESNTHYAQGGIAAVVADDDSIAEHVADTLSAGADYCYEPAVQVLCEEGPQRINDLVRFGVDFDKKGAAFALGMEAAHSHARILHAGGDTTGADISRALVETLRATATEIHEHTFVADFEVVNGEVKGVHLMDASGKHFVEADAVILASGGAGQLYRHTTNPSVTTGDGVAAAFRAGAELADVEFYQFHPTALAVPGSFLISEAVRGDGAVLINNKGERFMQKIHPLAELAPRDVVARGIQAEMISQGGQPVLLDATGLGSEFLTKRFPSISKTTRSYGLDWGKNPIPVTPAAHYWMGGVATDIWGRTSIKGLFAVGEVACTGAHGANRLASNSLLESIVFSRRAVQVLDDAWPAQAASQRWRDSGLLTEIELEDEADSSIPRADRNVVDRVELQTLMWDNVGLARTESQLVDTRLALAGWRSADASNRLFTDWEDANLLTLARAVTESALAREESRGGHYRLDFPNTNPAMAKPITIVRKAK</sequence>
<dbReference type="SUPFAM" id="SSF51905">
    <property type="entry name" value="FAD/NAD(P)-binding domain"/>
    <property type="match status" value="1"/>
</dbReference>
<dbReference type="SUPFAM" id="SSF56425">
    <property type="entry name" value="Succinate dehydrogenase/fumarate reductase flavoprotein, catalytic domain"/>
    <property type="match status" value="1"/>
</dbReference>
<organism evidence="11">
    <name type="scientific">freshwater metagenome</name>
    <dbReference type="NCBI Taxonomy" id="449393"/>
    <lineage>
        <taxon>unclassified sequences</taxon>
        <taxon>metagenomes</taxon>
        <taxon>ecological metagenomes</taxon>
    </lineage>
</organism>
<keyword evidence="5" id="KW-0285">Flavoprotein</keyword>
<evidence type="ECO:0000256" key="4">
    <source>
        <dbReference type="ARBA" id="ARBA00012173"/>
    </source>
</evidence>
<dbReference type="Gene3D" id="3.50.50.60">
    <property type="entry name" value="FAD/NAD(P)-binding domain"/>
    <property type="match status" value="1"/>
</dbReference>
<comment type="cofactor">
    <cofactor evidence="1">
        <name>FAD</name>
        <dbReference type="ChEBI" id="CHEBI:57692"/>
    </cofactor>
</comment>
<dbReference type="SUPFAM" id="SSF46977">
    <property type="entry name" value="Succinate dehydrogenase/fumarate reductase flavoprotein C-terminal domain"/>
    <property type="match status" value="1"/>
</dbReference>
<name>A0A6J6J473_9ZZZZ</name>
<evidence type="ECO:0000256" key="7">
    <source>
        <dbReference type="ARBA" id="ARBA00022827"/>
    </source>
</evidence>
<evidence type="ECO:0000313" key="11">
    <source>
        <dbReference type="EMBL" id="CAB4631640.1"/>
    </source>
</evidence>
<dbReference type="PIRSF" id="PIRSF000171">
    <property type="entry name" value="SDHA_APRA_LASPO"/>
    <property type="match status" value="1"/>
</dbReference>
<dbReference type="UniPathway" id="UPA00253">
    <property type="reaction ID" value="UER00326"/>
</dbReference>
<protein>
    <recommendedName>
        <fullName evidence="4">L-aspartate oxidase</fullName>
        <ecNumber evidence="4">1.4.3.16</ecNumber>
    </recommendedName>
</protein>